<sequence>MVSTDVKLTVVCLDQHCHIICYNFLCHCSTYVVACLVRQERSPGFPCNNDDECVRGAACISPNSTRATGQKLCLCKHEDDDEDDDECSISAHSAGRAKLSKDTGTTSRIVVRRAALHMCAEDSYFDLSCVGSSTAGRKSHFDKCHLIDSMVI</sequence>
<name>A0A7R9CZD3_TIMPO</name>
<evidence type="ECO:0000313" key="1">
    <source>
        <dbReference type="EMBL" id="CAD7405279.1"/>
    </source>
</evidence>
<dbReference type="EMBL" id="OD002457">
    <property type="protein sequence ID" value="CAD7405279.1"/>
    <property type="molecule type" value="Genomic_DNA"/>
</dbReference>
<accession>A0A7R9CZD3</accession>
<reference evidence="1" key="1">
    <citation type="submission" date="2020-11" db="EMBL/GenBank/DDBJ databases">
        <authorList>
            <person name="Tran Van P."/>
        </authorList>
    </citation>
    <scope>NUCLEOTIDE SEQUENCE</scope>
</reference>
<protein>
    <submittedName>
        <fullName evidence="1">Uncharacterized protein</fullName>
    </submittedName>
</protein>
<proteinExistence type="predicted"/>
<organism evidence="1">
    <name type="scientific">Timema poppense</name>
    <name type="common">Walking stick</name>
    <dbReference type="NCBI Taxonomy" id="170557"/>
    <lineage>
        <taxon>Eukaryota</taxon>
        <taxon>Metazoa</taxon>
        <taxon>Ecdysozoa</taxon>
        <taxon>Arthropoda</taxon>
        <taxon>Hexapoda</taxon>
        <taxon>Insecta</taxon>
        <taxon>Pterygota</taxon>
        <taxon>Neoptera</taxon>
        <taxon>Polyneoptera</taxon>
        <taxon>Phasmatodea</taxon>
        <taxon>Timematodea</taxon>
        <taxon>Timematoidea</taxon>
        <taxon>Timematidae</taxon>
        <taxon>Timema</taxon>
    </lineage>
</organism>
<gene>
    <name evidence="1" type="ORF">TPSB3V08_LOCUS4901</name>
</gene>
<dbReference type="AlphaFoldDB" id="A0A7R9CZD3"/>